<dbReference type="Gramene" id="arahy.Tifrunner.gnm2.ann2.Ah12g411700.1">
    <property type="protein sequence ID" value="arahy.Tifrunner.gnm2.ann2.Ah12g411700.1-CDS"/>
    <property type="gene ID" value="arahy.Tifrunner.gnm2.ann2.Ah12g411700"/>
</dbReference>
<name>A0A445E8W3_ARAHY</name>
<dbReference type="GO" id="GO:0006351">
    <property type="term" value="P:DNA-templated transcription"/>
    <property type="evidence" value="ECO:0007669"/>
    <property type="project" value="InterPro"/>
</dbReference>
<dbReference type="InterPro" id="IPR008540">
    <property type="entry name" value="BES1_N"/>
</dbReference>
<evidence type="ECO:0000313" key="7">
    <source>
        <dbReference type="EMBL" id="RYR71858.1"/>
    </source>
</evidence>
<evidence type="ECO:0000256" key="2">
    <source>
        <dbReference type="ARBA" id="ARBA00023015"/>
    </source>
</evidence>
<dbReference type="GO" id="GO:0003677">
    <property type="term" value="F:DNA binding"/>
    <property type="evidence" value="ECO:0007669"/>
    <property type="project" value="UniProtKB-UniRule"/>
</dbReference>
<comment type="subcellular location">
    <subcellularLocation>
        <location evidence="5">Nucleus</location>
    </subcellularLocation>
</comment>
<accession>A0A445E8W3</accession>
<dbReference type="InterPro" id="IPR033264">
    <property type="entry name" value="BZR"/>
</dbReference>
<evidence type="ECO:0000259" key="6">
    <source>
        <dbReference type="Pfam" id="PF05687"/>
    </source>
</evidence>
<feature type="domain" description="BES1/BZR1 plant transcription factor N-terminal" evidence="6">
    <location>
        <begin position="93"/>
        <end position="129"/>
    </location>
</feature>
<sequence length="257" mass="28146">MADSSLSKRRVLTPPLLMVTTVLAEIEIRMAEMEQGEIIGFLSLNLKKKKRKRVAGSHPARMLQRFRMMRNAVYLLAADSSFLLPQLHFVLFSVLSSVCAQSSAFPSPVPFYHASPTSSSFPSPSRIDPNLQNPSSFLLPFIHNITSIPTNLPPLRVSNSVPVTPLLSSPTSRGSKRKADFESLSNVFSLNSFRHPLFAVSAPSSPSCRHQLATSTIPECDESDASTVDSDRWVSFQTTTTSAAPPSPTFNLVKPAM</sequence>
<dbReference type="Pfam" id="PF05687">
    <property type="entry name" value="BES1_N"/>
    <property type="match status" value="1"/>
</dbReference>
<dbReference type="STRING" id="3818.A0A445E8W3"/>
<dbReference type="PANTHER" id="PTHR31506:SF15">
    <property type="entry name" value="BES1_BZR1 HOMOLOG PROTEIN 2"/>
    <property type="match status" value="1"/>
</dbReference>
<dbReference type="AlphaFoldDB" id="A0A445E8W3"/>
<dbReference type="GO" id="GO:0009742">
    <property type="term" value="P:brassinosteroid mediated signaling pathway"/>
    <property type="evidence" value="ECO:0007669"/>
    <property type="project" value="UniProtKB-UniRule"/>
</dbReference>
<keyword evidence="8" id="KW-1185">Reference proteome</keyword>
<evidence type="ECO:0000313" key="8">
    <source>
        <dbReference type="Proteomes" id="UP000289738"/>
    </source>
</evidence>
<dbReference type="GO" id="GO:0005634">
    <property type="term" value="C:nucleus"/>
    <property type="evidence" value="ECO:0007669"/>
    <property type="project" value="UniProtKB-SubCell"/>
</dbReference>
<keyword evidence="3 5" id="KW-0238">DNA-binding</keyword>
<proteinExistence type="inferred from homology"/>
<comment type="caution">
    <text evidence="7">The sequence shown here is derived from an EMBL/GenBank/DDBJ whole genome shotgun (WGS) entry which is preliminary data.</text>
</comment>
<dbReference type="Proteomes" id="UP000289738">
    <property type="component" value="Chromosome A02"/>
</dbReference>
<keyword evidence="2 5" id="KW-0805">Transcription regulation</keyword>
<evidence type="ECO:0000256" key="5">
    <source>
        <dbReference type="RuleBase" id="RU369040"/>
    </source>
</evidence>
<evidence type="ECO:0000256" key="3">
    <source>
        <dbReference type="ARBA" id="ARBA00023125"/>
    </source>
</evidence>
<dbReference type="GO" id="GO:0003700">
    <property type="term" value="F:DNA-binding transcription factor activity"/>
    <property type="evidence" value="ECO:0007669"/>
    <property type="project" value="UniProtKB-UniRule"/>
</dbReference>
<reference evidence="7 8" key="1">
    <citation type="submission" date="2019-01" db="EMBL/GenBank/DDBJ databases">
        <title>Sequencing of cultivated peanut Arachis hypogaea provides insights into genome evolution and oil improvement.</title>
        <authorList>
            <person name="Chen X."/>
        </authorList>
    </citation>
    <scope>NUCLEOTIDE SEQUENCE [LARGE SCALE GENOMIC DNA]</scope>
    <source>
        <strain evidence="8">cv. Fuhuasheng</strain>
        <tissue evidence="7">Leaves</tissue>
    </source>
</reference>
<dbReference type="EMBL" id="SDMP01000002">
    <property type="protein sequence ID" value="RYR71858.1"/>
    <property type="molecule type" value="Genomic_DNA"/>
</dbReference>
<organism evidence="7 8">
    <name type="scientific">Arachis hypogaea</name>
    <name type="common">Peanut</name>
    <dbReference type="NCBI Taxonomy" id="3818"/>
    <lineage>
        <taxon>Eukaryota</taxon>
        <taxon>Viridiplantae</taxon>
        <taxon>Streptophyta</taxon>
        <taxon>Embryophyta</taxon>
        <taxon>Tracheophyta</taxon>
        <taxon>Spermatophyta</taxon>
        <taxon>Magnoliopsida</taxon>
        <taxon>eudicotyledons</taxon>
        <taxon>Gunneridae</taxon>
        <taxon>Pentapetalae</taxon>
        <taxon>rosids</taxon>
        <taxon>fabids</taxon>
        <taxon>Fabales</taxon>
        <taxon>Fabaceae</taxon>
        <taxon>Papilionoideae</taxon>
        <taxon>50 kb inversion clade</taxon>
        <taxon>dalbergioids sensu lato</taxon>
        <taxon>Dalbergieae</taxon>
        <taxon>Pterocarpus clade</taxon>
        <taxon>Arachis</taxon>
    </lineage>
</organism>
<comment type="similarity">
    <text evidence="1 5">Belongs to the BZR/LAT61 family.</text>
</comment>
<protein>
    <recommendedName>
        <fullName evidence="5">Protein BZR1 homolog</fullName>
    </recommendedName>
    <alternativeName>
        <fullName evidence="5">Protein BRASSINAZOLE-RESISTANT 1 homolog</fullName>
    </alternativeName>
</protein>
<keyword evidence="5" id="KW-1070">Brassinosteroid signaling pathway</keyword>
<keyword evidence="4 5" id="KW-0804">Transcription</keyword>
<dbReference type="PANTHER" id="PTHR31506">
    <property type="entry name" value="BES1/BZR1 HOMOLOG PROTEIN 3-RELATED"/>
    <property type="match status" value="1"/>
</dbReference>
<evidence type="ECO:0000256" key="1">
    <source>
        <dbReference type="ARBA" id="ARBA00005909"/>
    </source>
</evidence>
<gene>
    <name evidence="7" type="ORF">Ahy_A02g006067</name>
</gene>
<comment type="function">
    <text evidence="5">Functions in brassinosteroid signaling. May function as transcriptional repressor.</text>
</comment>
<evidence type="ECO:0000256" key="4">
    <source>
        <dbReference type="ARBA" id="ARBA00023163"/>
    </source>
</evidence>